<name>A0A8J4GEU0_9CHLO</name>
<protein>
    <submittedName>
        <fullName evidence="1">Uncharacterized protein</fullName>
    </submittedName>
</protein>
<reference evidence="1" key="1">
    <citation type="journal article" date="2021" name="Proc. Natl. Acad. Sci. U.S.A.">
        <title>Three genomes in the algal genus Volvox reveal the fate of a haploid sex-determining region after a transition to homothallism.</title>
        <authorList>
            <person name="Yamamoto K."/>
            <person name="Hamaji T."/>
            <person name="Kawai-Toyooka H."/>
            <person name="Matsuzaki R."/>
            <person name="Takahashi F."/>
            <person name="Nishimura Y."/>
            <person name="Kawachi M."/>
            <person name="Noguchi H."/>
            <person name="Minakuchi Y."/>
            <person name="Umen J.G."/>
            <person name="Toyoda A."/>
            <person name="Nozaki H."/>
        </authorList>
    </citation>
    <scope>NUCLEOTIDE SEQUENCE</scope>
    <source>
        <strain evidence="1">NIES-3785</strain>
    </source>
</reference>
<organism evidence="1 2">
    <name type="scientific">Volvox reticuliferus</name>
    <dbReference type="NCBI Taxonomy" id="1737510"/>
    <lineage>
        <taxon>Eukaryota</taxon>
        <taxon>Viridiplantae</taxon>
        <taxon>Chlorophyta</taxon>
        <taxon>core chlorophytes</taxon>
        <taxon>Chlorophyceae</taxon>
        <taxon>CS clade</taxon>
        <taxon>Chlamydomonadales</taxon>
        <taxon>Volvocaceae</taxon>
        <taxon>Volvox</taxon>
    </lineage>
</organism>
<evidence type="ECO:0000313" key="1">
    <source>
        <dbReference type="EMBL" id="GIM05461.1"/>
    </source>
</evidence>
<sequence>DSTAGAVTSVAAPWNDDELDKSVFGVSFPKAVRCAESGTGEGRATSTGATVARTAGSRVIGRSCDGASVLIEDALEVSPPVVRGRYGISGKGRINEEGPMLAHFTGGHRRPYRTADEVVVPSVVVEVAVAAAVPLHSWGLGGGFRGCIPSGGAVFCGAAA</sequence>
<dbReference type="AlphaFoldDB" id="A0A8J4GEU0"/>
<comment type="caution">
    <text evidence="1">The sequence shown here is derived from an EMBL/GenBank/DDBJ whole genome shotgun (WGS) entry which is preliminary data.</text>
</comment>
<dbReference type="EMBL" id="BNCQ01000018">
    <property type="protein sequence ID" value="GIM05461.1"/>
    <property type="molecule type" value="Genomic_DNA"/>
</dbReference>
<gene>
    <name evidence="1" type="ORF">Vretimale_9897</name>
</gene>
<evidence type="ECO:0000313" key="2">
    <source>
        <dbReference type="Proteomes" id="UP000722791"/>
    </source>
</evidence>
<accession>A0A8J4GEU0</accession>
<feature type="non-terminal residue" evidence="1">
    <location>
        <position position="1"/>
    </location>
</feature>
<proteinExistence type="predicted"/>
<dbReference type="Proteomes" id="UP000722791">
    <property type="component" value="Unassembled WGS sequence"/>
</dbReference>